<evidence type="ECO:0000259" key="1">
    <source>
        <dbReference type="Pfam" id="PF05050"/>
    </source>
</evidence>
<protein>
    <submittedName>
        <fullName evidence="2">FkbM family methyltransferase</fullName>
    </submittedName>
</protein>
<feature type="domain" description="Methyltransferase FkbM" evidence="1">
    <location>
        <begin position="216"/>
        <end position="352"/>
    </location>
</feature>
<gene>
    <name evidence="2" type="ORF">OIH86_03310</name>
</gene>
<organism evidence="2 3">
    <name type="scientific">Metabacillus halosaccharovorans</name>
    <dbReference type="NCBI Taxonomy" id="930124"/>
    <lineage>
        <taxon>Bacteria</taxon>
        <taxon>Bacillati</taxon>
        <taxon>Bacillota</taxon>
        <taxon>Bacilli</taxon>
        <taxon>Bacillales</taxon>
        <taxon>Bacillaceae</taxon>
        <taxon>Metabacillus</taxon>
    </lineage>
</organism>
<dbReference type="InterPro" id="IPR029063">
    <property type="entry name" value="SAM-dependent_MTases_sf"/>
</dbReference>
<dbReference type="Gene3D" id="3.40.50.150">
    <property type="entry name" value="Vaccinia Virus protein VP39"/>
    <property type="match status" value="1"/>
</dbReference>
<dbReference type="Pfam" id="PF05050">
    <property type="entry name" value="Methyltransf_21"/>
    <property type="match status" value="1"/>
</dbReference>
<dbReference type="Proteomes" id="UP001526147">
    <property type="component" value="Unassembled WGS sequence"/>
</dbReference>
<keyword evidence="2" id="KW-0808">Transferase</keyword>
<dbReference type="InterPro" id="IPR006342">
    <property type="entry name" value="FkbM_mtfrase"/>
</dbReference>
<evidence type="ECO:0000313" key="2">
    <source>
        <dbReference type="EMBL" id="MCV9884670.1"/>
    </source>
</evidence>
<evidence type="ECO:0000313" key="3">
    <source>
        <dbReference type="Proteomes" id="UP001526147"/>
    </source>
</evidence>
<dbReference type="EMBL" id="JAOYEY010000023">
    <property type="protein sequence ID" value="MCV9884670.1"/>
    <property type="molecule type" value="Genomic_DNA"/>
</dbReference>
<dbReference type="RefSeq" id="WP_264141591.1">
    <property type="nucleotide sequence ID" value="NZ_JAOYEY010000023.1"/>
</dbReference>
<dbReference type="GO" id="GO:0008168">
    <property type="term" value="F:methyltransferase activity"/>
    <property type="evidence" value="ECO:0007669"/>
    <property type="project" value="UniProtKB-KW"/>
</dbReference>
<comment type="caution">
    <text evidence="2">The sequence shown here is derived from an EMBL/GenBank/DDBJ whole genome shotgun (WGS) entry which is preliminary data.</text>
</comment>
<sequence>MFVIEDLLEKFNSGKLIASDSRLEKIETKQIVLFGAGGIGKELYMVLMDKGINVFCFLDTVYCPDHNDEEIIKIGNYKVPVYNPNSKKLENLKTEGYVILSALFPHDIRNQVKGQLLKIGYKNVFALQEVNFSNLDSFYKLFHISNNYEKLIQTDKEKIIKTYNLLESRQDKDLYIEHIKAHLTKDFSEKKEPLGINLQYLAHDIPVEKDYSHFIDCGGFDGDTIKNFVSNGVSLNNIVIFEPQNDLNKKIKEFVTKNREKFNSVTIFPCGVNSTTAKFKFSTSTTVPASSVIDESGSDIIQCVAIDEVLFGFKPTFIKMDIEGAEVEALKGAKETIIQYKPQLAISVYHSLSDLWEIPLLIKSFYSGYKFYLRNYNSMGLETVLYAFPEK</sequence>
<proteinExistence type="predicted"/>
<name>A0ABT3DC95_9BACI</name>
<dbReference type="GO" id="GO:0032259">
    <property type="term" value="P:methylation"/>
    <property type="evidence" value="ECO:0007669"/>
    <property type="project" value="UniProtKB-KW"/>
</dbReference>
<dbReference type="NCBIfam" id="TIGR01444">
    <property type="entry name" value="fkbM_fam"/>
    <property type="match status" value="1"/>
</dbReference>
<dbReference type="SUPFAM" id="SSF53335">
    <property type="entry name" value="S-adenosyl-L-methionine-dependent methyltransferases"/>
    <property type="match status" value="1"/>
</dbReference>
<keyword evidence="3" id="KW-1185">Reference proteome</keyword>
<keyword evidence="2" id="KW-0489">Methyltransferase</keyword>
<accession>A0ABT3DC95</accession>
<reference evidence="2 3" key="1">
    <citation type="submission" date="2022-10" db="EMBL/GenBank/DDBJ databases">
        <title>Draft genome assembly of moderately radiation resistant bacterium Metabacillus halosaccharovorans.</title>
        <authorList>
            <person name="Pal S."/>
            <person name="Gopinathan A."/>
        </authorList>
    </citation>
    <scope>NUCLEOTIDE SEQUENCE [LARGE SCALE GENOMIC DNA]</scope>
    <source>
        <strain evidence="2 3">VITHBRA001</strain>
    </source>
</reference>